<feature type="compositionally biased region" description="Basic and acidic residues" evidence="1">
    <location>
        <begin position="193"/>
        <end position="204"/>
    </location>
</feature>
<evidence type="ECO:0000313" key="4">
    <source>
        <dbReference type="Proteomes" id="UP000815325"/>
    </source>
</evidence>
<keyword evidence="2" id="KW-0812">Transmembrane</keyword>
<name>A0ABQ7GVW9_DUNSA</name>
<keyword evidence="2" id="KW-1133">Transmembrane helix</keyword>
<comment type="caution">
    <text evidence="3">The sequence shown here is derived from an EMBL/GenBank/DDBJ whole genome shotgun (WGS) entry which is preliminary data.</text>
</comment>
<accession>A0ABQ7GVW9</accession>
<sequence>MGTPNASAVTWPPEHVVLENYVVIETKQSKPEFNTLDMGYVEGLFEIRDKPVILQYLHLTNIYAPCARADCEPDASGLQLLPAFFLWPVSLNRSNTLLYVDSCTMALPARDFDLVRSMARAGSRWQQAGGPMAAFFDSFQPLSQSSEEVKLQSFEGSGMAGTRVNITLDPCTSAECQRHEARAADEILSPSEGDSRSDQKGDGSRAEVLGPAIAVPVGVVVLSALGVLVLLLVHRRRGHAGAFTNKSSSGDLTKSEKYAVAVQPSQYHTCSIRHETSANGNRSRHAKSRSQGAALEVNKAYSVDNMELEDMEGSDAPGSALQIELSARSVHGCSKWRLRFGLHVRAVLAPLAMQSHATSM</sequence>
<feature type="transmembrane region" description="Helical" evidence="2">
    <location>
        <begin position="208"/>
        <end position="233"/>
    </location>
</feature>
<dbReference type="Proteomes" id="UP000815325">
    <property type="component" value="Unassembled WGS sequence"/>
</dbReference>
<keyword evidence="4" id="KW-1185">Reference proteome</keyword>
<dbReference type="EMBL" id="MU069567">
    <property type="protein sequence ID" value="KAF5838762.1"/>
    <property type="molecule type" value="Genomic_DNA"/>
</dbReference>
<proteinExistence type="predicted"/>
<evidence type="ECO:0000256" key="1">
    <source>
        <dbReference type="SAM" id="MobiDB-lite"/>
    </source>
</evidence>
<organism evidence="3 4">
    <name type="scientific">Dunaliella salina</name>
    <name type="common">Green alga</name>
    <name type="synonym">Protococcus salinus</name>
    <dbReference type="NCBI Taxonomy" id="3046"/>
    <lineage>
        <taxon>Eukaryota</taxon>
        <taxon>Viridiplantae</taxon>
        <taxon>Chlorophyta</taxon>
        <taxon>core chlorophytes</taxon>
        <taxon>Chlorophyceae</taxon>
        <taxon>CS clade</taxon>
        <taxon>Chlamydomonadales</taxon>
        <taxon>Dunaliellaceae</taxon>
        <taxon>Dunaliella</taxon>
    </lineage>
</organism>
<evidence type="ECO:0000313" key="3">
    <source>
        <dbReference type="EMBL" id="KAF5838762.1"/>
    </source>
</evidence>
<protein>
    <submittedName>
        <fullName evidence="3">Uncharacterized protein</fullName>
    </submittedName>
</protein>
<gene>
    <name evidence="3" type="ORF">DUNSADRAFT_2306</name>
</gene>
<feature type="region of interest" description="Disordered" evidence="1">
    <location>
        <begin position="182"/>
        <end position="204"/>
    </location>
</feature>
<evidence type="ECO:0000256" key="2">
    <source>
        <dbReference type="SAM" id="Phobius"/>
    </source>
</evidence>
<keyword evidence="2" id="KW-0472">Membrane</keyword>
<reference evidence="3" key="1">
    <citation type="submission" date="2017-08" db="EMBL/GenBank/DDBJ databases">
        <authorList>
            <person name="Polle J.E."/>
            <person name="Barry K."/>
            <person name="Cushman J."/>
            <person name="Schmutz J."/>
            <person name="Tran D."/>
            <person name="Hathwaick L.T."/>
            <person name="Yim W.C."/>
            <person name="Jenkins J."/>
            <person name="Mckie-Krisberg Z.M."/>
            <person name="Prochnik S."/>
            <person name="Lindquist E."/>
            <person name="Dockter R.B."/>
            <person name="Adam C."/>
            <person name="Molina H."/>
            <person name="Bunkerborg J."/>
            <person name="Jin E."/>
            <person name="Buchheim M."/>
            <person name="Magnuson J."/>
        </authorList>
    </citation>
    <scope>NUCLEOTIDE SEQUENCE</scope>
    <source>
        <strain evidence="3">CCAP 19/18</strain>
    </source>
</reference>